<name>R0L761_ANAPL</name>
<dbReference type="Proteomes" id="UP000296049">
    <property type="component" value="Unassembled WGS sequence"/>
</dbReference>
<organism evidence="1 2">
    <name type="scientific">Anas platyrhynchos</name>
    <name type="common">Mallard</name>
    <name type="synonym">Anas boschas</name>
    <dbReference type="NCBI Taxonomy" id="8839"/>
    <lineage>
        <taxon>Eukaryota</taxon>
        <taxon>Metazoa</taxon>
        <taxon>Chordata</taxon>
        <taxon>Craniata</taxon>
        <taxon>Vertebrata</taxon>
        <taxon>Euteleostomi</taxon>
        <taxon>Archelosauria</taxon>
        <taxon>Archosauria</taxon>
        <taxon>Dinosauria</taxon>
        <taxon>Saurischia</taxon>
        <taxon>Theropoda</taxon>
        <taxon>Coelurosauria</taxon>
        <taxon>Aves</taxon>
        <taxon>Neognathae</taxon>
        <taxon>Galloanserae</taxon>
        <taxon>Anseriformes</taxon>
        <taxon>Anatidae</taxon>
        <taxon>Anatinae</taxon>
        <taxon>Anas</taxon>
    </lineage>
</organism>
<evidence type="ECO:0000313" key="1">
    <source>
        <dbReference type="EMBL" id="EOA96147.1"/>
    </source>
</evidence>
<dbReference type="AlphaFoldDB" id="R0L761"/>
<keyword evidence="2" id="KW-1185">Reference proteome</keyword>
<accession>R0L761</accession>
<evidence type="ECO:0000313" key="2">
    <source>
        <dbReference type="Proteomes" id="UP000296049"/>
    </source>
</evidence>
<reference evidence="2" key="1">
    <citation type="journal article" date="2013" name="Nat. Genet.">
        <title>The duck genome and transcriptome provide insight into an avian influenza virus reservoir species.</title>
        <authorList>
            <person name="Huang Y."/>
            <person name="Li Y."/>
            <person name="Burt D.W."/>
            <person name="Chen H."/>
            <person name="Zhang Y."/>
            <person name="Qian W."/>
            <person name="Kim H."/>
            <person name="Gan S."/>
            <person name="Zhao Y."/>
            <person name="Li J."/>
            <person name="Yi K."/>
            <person name="Feng H."/>
            <person name="Zhu P."/>
            <person name="Li B."/>
            <person name="Liu Q."/>
            <person name="Fairley S."/>
            <person name="Magor K.E."/>
            <person name="Du Z."/>
            <person name="Hu X."/>
            <person name="Goodman L."/>
            <person name="Tafer H."/>
            <person name="Vignal A."/>
            <person name="Lee T."/>
            <person name="Kim K.W."/>
            <person name="Sheng Z."/>
            <person name="An Y."/>
            <person name="Searle S."/>
            <person name="Herrero J."/>
            <person name="Groenen M.A."/>
            <person name="Crooijmans R.P."/>
            <person name="Faraut T."/>
            <person name="Cai Q."/>
            <person name="Webster R.G."/>
            <person name="Aldridge J.R."/>
            <person name="Warren W.C."/>
            <person name="Bartschat S."/>
            <person name="Kehr S."/>
            <person name="Marz M."/>
            <person name="Stadler P.F."/>
            <person name="Smith J."/>
            <person name="Kraus R.H."/>
            <person name="Zhao Y."/>
            <person name="Ren L."/>
            <person name="Fei J."/>
            <person name="Morisson M."/>
            <person name="Kaiser P."/>
            <person name="Griffin D.K."/>
            <person name="Rao M."/>
            <person name="Pitel F."/>
            <person name="Wang J."/>
            <person name="Li N."/>
        </authorList>
    </citation>
    <scope>NUCLEOTIDE SEQUENCE [LARGE SCALE GENOMIC DNA]</scope>
</reference>
<proteinExistence type="predicted"/>
<dbReference type="EMBL" id="KB744072">
    <property type="protein sequence ID" value="EOA96147.1"/>
    <property type="molecule type" value="Genomic_DNA"/>
</dbReference>
<protein>
    <submittedName>
        <fullName evidence="1">Uncharacterized protein</fullName>
    </submittedName>
</protein>
<gene>
    <name evidence="1" type="ORF">Anapl_07614</name>
</gene>
<sequence length="403" mass="44709">MEGRLLQQQKVVRSTPDMHTKLFPVLLPNKLYSVLTGTCPWKLNTPLRIVAPSCSAYGTASAQEVLKCQCQRGRAALPRSTVDEILAYLEGFVWGWRFSSSHAGGQVHWFVSGYLSQPWLSNKDVIETNRSVLPTFFSDAFNCIFFTHVLTEKWGTQNRDPNLSYTNVYAYLWRRAETGCAGSPAAIRSAQRCQNIPAPIVRPDAAAVLGTRTHGLHTCILYARHLLTRTHSEAQNGTSSAISKDKLLNDKPDCHFIGRRTHTAAALGTALGYGSSAPDLLRACIFKVHSDCRDSVPLIAEHQKWQPELHLLRCNTLRDVISDTQSLQAQAAAVLAAPKQERRQYNSANEKHELHIFITADDSACSNQRCSLQITPPRILPLLPLTCRSPISLPVSQDSGNQD</sequence>